<accession>A0A3D8HFB0</accession>
<evidence type="ECO:0000313" key="2">
    <source>
        <dbReference type="Proteomes" id="UP000256321"/>
    </source>
</evidence>
<organism evidence="1 2">
    <name type="scientific">Parabacteroides acidifaciens</name>
    <dbReference type="NCBI Taxonomy" id="2290935"/>
    <lineage>
        <taxon>Bacteria</taxon>
        <taxon>Pseudomonadati</taxon>
        <taxon>Bacteroidota</taxon>
        <taxon>Bacteroidia</taxon>
        <taxon>Bacteroidales</taxon>
        <taxon>Tannerellaceae</taxon>
        <taxon>Parabacteroides</taxon>
    </lineage>
</organism>
<reference evidence="1 2" key="1">
    <citation type="submission" date="2018-07" db="EMBL/GenBank/DDBJ databases">
        <title>Parabacteroides acidifaciens nov. sp., isolated from human feces.</title>
        <authorList>
            <person name="Wang Y.J."/>
        </authorList>
    </citation>
    <scope>NUCLEOTIDE SEQUENCE [LARGE SCALE GENOMIC DNA]</scope>
    <source>
        <strain evidence="1 2">426-9</strain>
    </source>
</reference>
<proteinExistence type="predicted"/>
<protein>
    <submittedName>
        <fullName evidence="1">Uncharacterized protein</fullName>
    </submittedName>
</protein>
<sequence length="69" mass="8544">MIPHPHKYNWYRKRCKFIKNRFSENEGIFQNQISCKIYSQAVKNNRQNENKINLSKELKTHFRLVIYKE</sequence>
<dbReference type="EMBL" id="QREV01000014">
    <property type="protein sequence ID" value="RDU49626.1"/>
    <property type="molecule type" value="Genomic_DNA"/>
</dbReference>
<name>A0A3D8HFB0_9BACT</name>
<dbReference type="AlphaFoldDB" id="A0A3D8HFB0"/>
<dbReference type="Proteomes" id="UP000256321">
    <property type="component" value="Unassembled WGS sequence"/>
</dbReference>
<evidence type="ECO:0000313" key="1">
    <source>
        <dbReference type="EMBL" id="RDU49626.1"/>
    </source>
</evidence>
<gene>
    <name evidence="1" type="ORF">DWU89_08030</name>
</gene>
<comment type="caution">
    <text evidence="1">The sequence shown here is derived from an EMBL/GenBank/DDBJ whole genome shotgun (WGS) entry which is preliminary data.</text>
</comment>